<organism evidence="5">
    <name type="scientific">Schistocephalus solidus</name>
    <name type="common">Tapeworm</name>
    <dbReference type="NCBI Taxonomy" id="70667"/>
    <lineage>
        <taxon>Eukaryota</taxon>
        <taxon>Metazoa</taxon>
        <taxon>Spiralia</taxon>
        <taxon>Lophotrochozoa</taxon>
        <taxon>Platyhelminthes</taxon>
        <taxon>Cestoda</taxon>
        <taxon>Eucestoda</taxon>
        <taxon>Diphyllobothriidea</taxon>
        <taxon>Diphyllobothriidae</taxon>
        <taxon>Schistocephalus</taxon>
    </lineage>
</organism>
<dbReference type="EMBL" id="UYSU01045041">
    <property type="protein sequence ID" value="VDM05093.1"/>
    <property type="molecule type" value="Genomic_DNA"/>
</dbReference>
<dbReference type="SMART" id="SM01274">
    <property type="entry name" value="malic"/>
    <property type="match status" value="1"/>
</dbReference>
<dbReference type="STRING" id="70667.A0A183TQF9"/>
<dbReference type="Proteomes" id="UP000275846">
    <property type="component" value="Unassembled WGS sequence"/>
</dbReference>
<dbReference type="PANTHER" id="PTHR23406:SF34">
    <property type="entry name" value="NAD-DEPENDENT MALIC ENZYME, MITOCHONDRIAL"/>
    <property type="match status" value="1"/>
</dbReference>
<proteinExistence type="predicted"/>
<reference evidence="5" key="1">
    <citation type="submission" date="2016-06" db="UniProtKB">
        <authorList>
            <consortium name="WormBaseParasite"/>
        </authorList>
    </citation>
    <scope>IDENTIFICATION</scope>
</reference>
<dbReference type="OrthoDB" id="5365701at2759"/>
<dbReference type="InterPro" id="IPR037062">
    <property type="entry name" value="Malic_N_dom_sf"/>
</dbReference>
<evidence type="ECO:0000259" key="2">
    <source>
        <dbReference type="SMART" id="SM01274"/>
    </source>
</evidence>
<reference evidence="3 4" key="2">
    <citation type="submission" date="2018-11" db="EMBL/GenBank/DDBJ databases">
        <authorList>
            <consortium name="Pathogen Informatics"/>
        </authorList>
    </citation>
    <scope>NUCLEOTIDE SEQUENCE [LARGE SCALE GENOMIC DNA]</scope>
    <source>
        <strain evidence="3 4">NST_G2</strain>
    </source>
</reference>
<dbReference type="InterPro" id="IPR012301">
    <property type="entry name" value="Malic_N_dom"/>
</dbReference>
<protein>
    <submittedName>
        <fullName evidence="5">Malic domain-containing protein</fullName>
    </submittedName>
</protein>
<evidence type="ECO:0000313" key="5">
    <source>
        <dbReference type="WBParaSite" id="SSLN_0001941401-mRNA-1"/>
    </source>
</evidence>
<dbReference type="GO" id="GO:0016616">
    <property type="term" value="F:oxidoreductase activity, acting on the CH-OH group of donors, NAD or NADP as acceptor"/>
    <property type="evidence" value="ECO:0007669"/>
    <property type="project" value="InterPro"/>
</dbReference>
<dbReference type="Gene3D" id="3.40.50.10380">
    <property type="entry name" value="Malic enzyme, N-terminal domain"/>
    <property type="match status" value="1"/>
</dbReference>
<dbReference type="Pfam" id="PF00390">
    <property type="entry name" value="malic"/>
    <property type="match status" value="2"/>
</dbReference>
<gene>
    <name evidence="3" type="ORF">SSLN_LOCUS18707</name>
</gene>
<keyword evidence="1" id="KW-1133">Transmembrane helix</keyword>
<feature type="domain" description="Malic enzyme N-terminal" evidence="2">
    <location>
        <begin position="85"/>
        <end position="185"/>
    </location>
</feature>
<dbReference type="WBParaSite" id="SSLN_0001941401-mRNA-1">
    <property type="protein sequence ID" value="SSLN_0001941401-mRNA-1"/>
    <property type="gene ID" value="SSLN_0001941401"/>
</dbReference>
<dbReference type="AlphaFoldDB" id="A0A183TQF9"/>
<keyword evidence="1" id="KW-0812">Transmembrane</keyword>
<feature type="transmembrane region" description="Helical" evidence="1">
    <location>
        <begin position="129"/>
        <end position="149"/>
    </location>
</feature>
<keyword evidence="4" id="KW-1185">Reference proteome</keyword>
<dbReference type="Gene3D" id="1.20.1370.30">
    <property type="match status" value="1"/>
</dbReference>
<sequence>MFSQNCQLTTNPPRTGVDILRDPLVNKGVSFSRMQRQNFKLTGLMPALVDTATPSEISYQERLAMERLHHLSSDLDKYDYLLRLYDTDRTHFFRMMNKNVEELTPLVYTPTVGAACQNYALVHAHGRWLIFRLLVASLIVFTAFPFWSLQQLLDDPLYFGLRQKRVTGDAYDNFVAEFMRSCAAV</sequence>
<accession>A0A183TQF9</accession>
<dbReference type="PANTHER" id="PTHR23406">
    <property type="entry name" value="MALIC ENZYME-RELATED"/>
    <property type="match status" value="1"/>
</dbReference>
<keyword evidence="1" id="KW-0472">Membrane</keyword>
<evidence type="ECO:0000313" key="4">
    <source>
        <dbReference type="Proteomes" id="UP000275846"/>
    </source>
</evidence>
<evidence type="ECO:0000313" key="3">
    <source>
        <dbReference type="EMBL" id="VDM05093.1"/>
    </source>
</evidence>
<evidence type="ECO:0000256" key="1">
    <source>
        <dbReference type="SAM" id="Phobius"/>
    </source>
</evidence>
<name>A0A183TQF9_SCHSO</name>
<dbReference type="GO" id="GO:0006108">
    <property type="term" value="P:malate metabolic process"/>
    <property type="evidence" value="ECO:0007669"/>
    <property type="project" value="TreeGrafter"/>
</dbReference>
<dbReference type="SUPFAM" id="SSF53223">
    <property type="entry name" value="Aminoacid dehydrogenase-like, N-terminal domain"/>
    <property type="match status" value="1"/>
</dbReference>
<dbReference type="InterPro" id="IPR046346">
    <property type="entry name" value="Aminoacid_DH-like_N_sf"/>
</dbReference>
<dbReference type="GO" id="GO:0004470">
    <property type="term" value="F:malic enzyme activity"/>
    <property type="evidence" value="ECO:0007669"/>
    <property type="project" value="InterPro"/>
</dbReference>